<keyword evidence="3" id="KW-1185">Reference proteome</keyword>
<evidence type="ECO:0000256" key="2">
    <source>
        <dbReference type="SAM" id="MobiDB-lite"/>
    </source>
</evidence>
<name>A0A0N5AB40_9BILA</name>
<feature type="coiled-coil region" evidence="1">
    <location>
        <begin position="435"/>
        <end position="465"/>
    </location>
</feature>
<accession>A0A0N5AB40</accession>
<feature type="region of interest" description="Disordered" evidence="2">
    <location>
        <begin position="133"/>
        <end position="253"/>
    </location>
</feature>
<feature type="region of interest" description="Disordered" evidence="2">
    <location>
        <begin position="613"/>
        <end position="728"/>
    </location>
</feature>
<feature type="compositionally biased region" description="Polar residues" evidence="2">
    <location>
        <begin position="617"/>
        <end position="631"/>
    </location>
</feature>
<feature type="compositionally biased region" description="Polar residues" evidence="2">
    <location>
        <begin position="133"/>
        <end position="143"/>
    </location>
</feature>
<dbReference type="STRING" id="451379.A0A0N5AB40"/>
<protein>
    <submittedName>
        <fullName evidence="4">Protein Gawky</fullName>
    </submittedName>
</protein>
<feature type="compositionally biased region" description="Polar residues" evidence="2">
    <location>
        <begin position="513"/>
        <end position="524"/>
    </location>
</feature>
<proteinExistence type="predicted"/>
<reference evidence="4" key="1">
    <citation type="submission" date="2017-02" db="UniProtKB">
        <authorList>
            <consortium name="WormBaseParasite"/>
        </authorList>
    </citation>
    <scope>IDENTIFICATION</scope>
</reference>
<dbReference type="WBParaSite" id="SMUV_0000136601-mRNA-1">
    <property type="protein sequence ID" value="SMUV_0000136601-mRNA-1"/>
    <property type="gene ID" value="SMUV_0000136601"/>
</dbReference>
<dbReference type="AlphaFoldDB" id="A0A0N5AB40"/>
<feature type="region of interest" description="Disordered" evidence="2">
    <location>
        <begin position="751"/>
        <end position="776"/>
    </location>
</feature>
<organism evidence="3 4">
    <name type="scientific">Syphacia muris</name>
    <dbReference type="NCBI Taxonomy" id="451379"/>
    <lineage>
        <taxon>Eukaryota</taxon>
        <taxon>Metazoa</taxon>
        <taxon>Ecdysozoa</taxon>
        <taxon>Nematoda</taxon>
        <taxon>Chromadorea</taxon>
        <taxon>Rhabditida</taxon>
        <taxon>Spirurina</taxon>
        <taxon>Oxyuridomorpha</taxon>
        <taxon>Oxyuroidea</taxon>
        <taxon>Oxyuridae</taxon>
        <taxon>Syphacia</taxon>
    </lineage>
</organism>
<sequence>MWGVDDKAGTMAMNPWNNVAQAPVWTDMGRGNGGQPTFNSARVPDSRATRTWFDHQMQAAVGQWNPPPSIQSQWSLPPNQHGVWPLQQWGATANSPNGTYAEQTKKNMLPIRGQAINSRYDQQPQAWNNLKVDQQTPWDTGSGPSMHVDQKGEWGGAAGVTPAAGTRWGGNAQWTPGPHAAGAPDWTQHHRHDPTGTGHWANAMQPHPTAMVPTGVAGGSWGQPQPPLSTPNDQYDPNPQTPGPWVAPQPAEMNNDMMWHDPNPKQKKVQRDTGTSVWGDPNAQQVEIRRWKDAEQEDYSHIPCAAPSGGDWSNIPVSSGPISTNTSPPSVTASGWTDSQPAHPMNAVNDNNDRWNGSQQTSGWGDLVKPLNTAAAASGVENSIIDTIRPSESGVVGHSALTQQIADQLKIAVSKGLIDVSLIKQQLPQSGLIILNSILQKVQKMEQAQQEYTQLMRNMNTSSNAAQKMETERVAMEIQTLHTEIMQLRNNLNEPLMKVRYPAQVNGVISMPSDGQSRLNQWRQANSGSSTTSNVNGANGSTGTTSSNSTGGSNSVVAAAAAVAAVAAGANNNNSSEKMIASSTSDNNVSALAAATGNLTLDDKVDWKRGMLDWSPPSGTNTAERSITDAGSNLEKEVINDKSQTNKLQGNNSTPSPKIDDGPQEFVPGKKWEWRDPNKVAEDPNATPGNCKPNPLLSTSSSNANFQMSYGQNVPQGTLPNETSTSKAPFMGWNNVPYNCEMYGRNRPVSNAGQQQFQRMQSGHGQPSGFSRSMSSPGQQHFQNLRWILIQSHGQSEQQIQMLAQKAGKLVQYFCPPAGGAFWGLKFMEPAEAVVERMKAEVPF</sequence>
<evidence type="ECO:0000313" key="4">
    <source>
        <dbReference type="WBParaSite" id="SMUV_0000136601-mRNA-1"/>
    </source>
</evidence>
<feature type="region of interest" description="Disordered" evidence="2">
    <location>
        <begin position="512"/>
        <end position="553"/>
    </location>
</feature>
<feature type="compositionally biased region" description="Polar residues" evidence="2">
    <location>
        <begin position="696"/>
        <end position="727"/>
    </location>
</feature>
<keyword evidence="1" id="KW-0175">Coiled coil</keyword>
<feature type="compositionally biased region" description="Low complexity" evidence="2">
    <location>
        <begin position="525"/>
        <end position="553"/>
    </location>
</feature>
<feature type="compositionally biased region" description="Basic and acidic residues" evidence="2">
    <location>
        <begin position="668"/>
        <end position="682"/>
    </location>
</feature>
<feature type="compositionally biased region" description="Polar residues" evidence="2">
    <location>
        <begin position="641"/>
        <end position="656"/>
    </location>
</feature>
<dbReference type="Proteomes" id="UP000046393">
    <property type="component" value="Unplaced"/>
</dbReference>
<evidence type="ECO:0000256" key="1">
    <source>
        <dbReference type="SAM" id="Coils"/>
    </source>
</evidence>
<evidence type="ECO:0000313" key="3">
    <source>
        <dbReference type="Proteomes" id="UP000046393"/>
    </source>
</evidence>